<dbReference type="Proteomes" id="UP000183315">
    <property type="component" value="Unassembled WGS sequence"/>
</dbReference>
<dbReference type="eggNOG" id="COG1289">
    <property type="taxonomic scope" value="Bacteria"/>
</dbReference>
<keyword evidence="1" id="KW-1133">Transmembrane helix</keyword>
<sequence length="205" mass="20815">MADDARTRRRRGRAWAGGASRAVASLATLESFPGARWQIALQAAVSIATPVAVGLAAGRPELGLIASTGGFTALYASWRPPVDRVRLLPLVALVLTGCAALGTVTGPSPLATSIGLVVVSVGVAALGYGYSLGPPGPLFPLLAFGLAAHVSEIEDGARIEEAPAVIGAIAAGSAFACLVAGARLLRKRHRRARAASLRELLPGPT</sequence>
<evidence type="ECO:0008006" key="4">
    <source>
        <dbReference type="Google" id="ProtNLM"/>
    </source>
</evidence>
<proteinExistence type="predicted"/>
<dbReference type="RefSeq" id="WP_052405581.1">
    <property type="nucleotide sequence ID" value="NZ_BBLU01000003.1"/>
</dbReference>
<name>A0A1H6WBM8_9MICO</name>
<feature type="transmembrane region" description="Helical" evidence="1">
    <location>
        <begin position="110"/>
        <end position="130"/>
    </location>
</feature>
<dbReference type="AlphaFoldDB" id="A0A1H6WBM8"/>
<keyword evidence="1" id="KW-0472">Membrane</keyword>
<accession>A0A1H6WBM8</accession>
<dbReference type="EMBL" id="FNZI01000002">
    <property type="protein sequence ID" value="SEJ11457.1"/>
    <property type="molecule type" value="Genomic_DNA"/>
</dbReference>
<keyword evidence="1" id="KW-0812">Transmembrane</keyword>
<protein>
    <recommendedName>
        <fullName evidence="4">Fusaric acid resistance protein-like</fullName>
    </recommendedName>
</protein>
<reference evidence="3" key="1">
    <citation type="submission" date="2016-10" db="EMBL/GenBank/DDBJ databases">
        <authorList>
            <person name="Varghese N."/>
        </authorList>
    </citation>
    <scope>NUCLEOTIDE SEQUENCE [LARGE SCALE GENOMIC DNA]</scope>
    <source>
        <strain evidence="3">DSM 24868</strain>
    </source>
</reference>
<feature type="transmembrane region" description="Helical" evidence="1">
    <location>
        <begin position="165"/>
        <end position="185"/>
    </location>
</feature>
<gene>
    <name evidence="2" type="ORF">SAMN05421637_0825</name>
</gene>
<evidence type="ECO:0000256" key="1">
    <source>
        <dbReference type="SAM" id="Phobius"/>
    </source>
</evidence>
<dbReference type="OrthoDB" id="3816110at2"/>
<evidence type="ECO:0000313" key="2">
    <source>
        <dbReference type="EMBL" id="SEJ11457.1"/>
    </source>
</evidence>
<keyword evidence="3" id="KW-1185">Reference proteome</keyword>
<dbReference type="STRING" id="1043493.SAMN05421637_0825"/>
<organism evidence="2 3">
    <name type="scientific">Demequina mangrovi</name>
    <dbReference type="NCBI Taxonomy" id="1043493"/>
    <lineage>
        <taxon>Bacteria</taxon>
        <taxon>Bacillati</taxon>
        <taxon>Actinomycetota</taxon>
        <taxon>Actinomycetes</taxon>
        <taxon>Micrococcales</taxon>
        <taxon>Demequinaceae</taxon>
        <taxon>Demequina</taxon>
    </lineage>
</organism>
<evidence type="ECO:0000313" key="3">
    <source>
        <dbReference type="Proteomes" id="UP000183315"/>
    </source>
</evidence>